<comment type="similarity">
    <text evidence="4 8">Belongs to the aldose epimerase family.</text>
</comment>
<dbReference type="Pfam" id="PF01263">
    <property type="entry name" value="Aldose_epim"/>
    <property type="match status" value="1"/>
</dbReference>
<comment type="catalytic activity">
    <reaction evidence="1">
        <text>alpha-D-galactose = beta-D-galactose</text>
        <dbReference type="Rhea" id="RHEA:28675"/>
        <dbReference type="ChEBI" id="CHEBI:27667"/>
        <dbReference type="ChEBI" id="CHEBI:28061"/>
        <dbReference type="EC" id="5.1.3.3"/>
    </reaction>
    <physiologicalReaction direction="right-to-left" evidence="1">
        <dbReference type="Rhea" id="RHEA:28677"/>
    </physiologicalReaction>
</comment>
<dbReference type="GO" id="GO:0006006">
    <property type="term" value="P:glucose metabolic process"/>
    <property type="evidence" value="ECO:0007669"/>
    <property type="project" value="TreeGrafter"/>
</dbReference>
<evidence type="ECO:0000313" key="13">
    <source>
        <dbReference type="Proteomes" id="UP000483820"/>
    </source>
</evidence>
<feature type="binding site" evidence="11">
    <location>
        <begin position="163"/>
        <end position="165"/>
    </location>
    <ligand>
        <name>beta-D-galactose</name>
        <dbReference type="ChEBI" id="CHEBI:27667"/>
    </ligand>
</feature>
<dbReference type="AlphaFoldDB" id="A0A6A5GGI7"/>
<protein>
    <recommendedName>
        <fullName evidence="8">Aldose 1-epimerase</fullName>
        <ecNumber evidence="8">5.1.3.3</ecNumber>
    </recommendedName>
</protein>
<dbReference type="PANTHER" id="PTHR10091:SF0">
    <property type="entry name" value="GALACTOSE MUTAROTASE"/>
    <property type="match status" value="1"/>
</dbReference>
<reference evidence="12 13" key="1">
    <citation type="submission" date="2019-12" db="EMBL/GenBank/DDBJ databases">
        <title>Chromosome-level assembly of the Caenorhabditis remanei genome.</title>
        <authorList>
            <person name="Teterina A.A."/>
            <person name="Willis J.H."/>
            <person name="Phillips P.C."/>
        </authorList>
    </citation>
    <scope>NUCLEOTIDE SEQUENCE [LARGE SCALE GENOMIC DNA]</scope>
    <source>
        <strain evidence="12 13">PX506</strain>
        <tissue evidence="12">Whole organism</tissue>
    </source>
</reference>
<evidence type="ECO:0000256" key="9">
    <source>
        <dbReference type="PIRSR" id="PIRSR005096-1"/>
    </source>
</evidence>
<feature type="binding site" evidence="10">
    <location>
        <position position="230"/>
    </location>
    <ligand>
        <name>beta-D-galactose</name>
        <dbReference type="ChEBI" id="CHEBI:27667"/>
    </ligand>
</feature>
<comment type="function">
    <text evidence="7">Mutarotase that catalyzes the interconversion of beta-D-galactose and alpha-D-galactose during galactose metabolism. Beta-D-galactose is metabolized in the liver into glucose 1-phosphate, the primary metabolic fuel, by the action of four enzymes that constitute the Leloir pathway: GALM, GALK1 (galactokinase), GALT (galactose-1-phosphate uridylyltransferase) and GALE (UDP-galactose-4'-epimerase). Involved in the maintenance of the equilibrium between the beta- and alpha-anomers of galactose, therefore ensuring a sufficient supply of the alpha-anomer for GALK1. Also active on D-glucose although shows a preference for galactose over glucose.</text>
</comment>
<dbReference type="FunFam" id="2.70.98.10:FF:000044">
    <property type="entry name" value="Aldose 1-epimerase"/>
    <property type="match status" value="1"/>
</dbReference>
<evidence type="ECO:0000256" key="4">
    <source>
        <dbReference type="ARBA" id="ARBA00006206"/>
    </source>
</evidence>
<evidence type="ECO:0000256" key="2">
    <source>
        <dbReference type="ARBA" id="ARBA00004947"/>
    </source>
</evidence>
<evidence type="ECO:0000256" key="10">
    <source>
        <dbReference type="PIRSR" id="PIRSR005096-2"/>
    </source>
</evidence>
<evidence type="ECO:0000256" key="7">
    <source>
        <dbReference type="ARBA" id="ARBA00045743"/>
    </source>
</evidence>
<keyword evidence="5 8" id="KW-0413">Isomerase</keyword>
<evidence type="ECO:0000256" key="11">
    <source>
        <dbReference type="PIRSR" id="PIRSR005096-3"/>
    </source>
</evidence>
<dbReference type="Proteomes" id="UP000483820">
    <property type="component" value="Chromosome V"/>
</dbReference>
<dbReference type="SUPFAM" id="SSF74650">
    <property type="entry name" value="Galactose mutarotase-like"/>
    <property type="match status" value="1"/>
</dbReference>
<dbReference type="GO" id="GO:0030246">
    <property type="term" value="F:carbohydrate binding"/>
    <property type="evidence" value="ECO:0007669"/>
    <property type="project" value="InterPro"/>
</dbReference>
<evidence type="ECO:0000256" key="8">
    <source>
        <dbReference type="PIRNR" id="PIRNR005096"/>
    </source>
</evidence>
<keyword evidence="6 8" id="KW-0119">Carbohydrate metabolism</keyword>
<dbReference type="EC" id="5.1.3.3" evidence="8"/>
<dbReference type="PANTHER" id="PTHR10091">
    <property type="entry name" value="ALDOSE-1-EPIMERASE"/>
    <property type="match status" value="1"/>
</dbReference>
<dbReference type="RefSeq" id="XP_003106438.2">
    <property type="nucleotide sequence ID" value="XM_003106390.2"/>
</dbReference>
<dbReference type="GeneID" id="9808883"/>
<dbReference type="InterPro" id="IPR011013">
    <property type="entry name" value="Gal_mutarotase_sf_dom"/>
</dbReference>
<feature type="binding site" evidence="11">
    <location>
        <begin position="66"/>
        <end position="67"/>
    </location>
    <ligand>
        <name>beta-D-galactose</name>
        <dbReference type="ChEBI" id="CHEBI:27667"/>
    </ligand>
</feature>
<feature type="active site" description="Proton acceptor" evidence="9">
    <location>
        <position position="296"/>
    </location>
</feature>
<organism evidence="12 13">
    <name type="scientific">Caenorhabditis remanei</name>
    <name type="common">Caenorhabditis vulgaris</name>
    <dbReference type="NCBI Taxonomy" id="31234"/>
    <lineage>
        <taxon>Eukaryota</taxon>
        <taxon>Metazoa</taxon>
        <taxon>Ecdysozoa</taxon>
        <taxon>Nematoda</taxon>
        <taxon>Chromadorea</taxon>
        <taxon>Rhabditida</taxon>
        <taxon>Rhabditina</taxon>
        <taxon>Rhabditomorpha</taxon>
        <taxon>Rhabditoidea</taxon>
        <taxon>Rhabditidae</taxon>
        <taxon>Peloderinae</taxon>
        <taxon>Caenorhabditis</taxon>
    </lineage>
</organism>
<dbReference type="InterPro" id="IPR015443">
    <property type="entry name" value="Aldose_1-epimerase"/>
</dbReference>
<proteinExistence type="inferred from homology"/>
<feature type="active site" description="Proton donor" evidence="9">
    <location>
        <position position="163"/>
    </location>
</feature>
<comment type="catalytic activity">
    <reaction evidence="8">
        <text>alpha-D-glucose = beta-D-glucose</text>
        <dbReference type="Rhea" id="RHEA:10264"/>
        <dbReference type="ChEBI" id="CHEBI:15903"/>
        <dbReference type="ChEBI" id="CHEBI:17925"/>
        <dbReference type="EC" id="5.1.3.3"/>
    </reaction>
</comment>
<dbReference type="InterPro" id="IPR014718">
    <property type="entry name" value="GH-type_carb-bd"/>
</dbReference>
<dbReference type="GO" id="GO:0033499">
    <property type="term" value="P:galactose catabolic process via UDP-galactose, Leloir pathway"/>
    <property type="evidence" value="ECO:0007669"/>
    <property type="project" value="TreeGrafter"/>
</dbReference>
<comment type="pathway">
    <text evidence="2">Carbohydrate metabolism; galactose metabolism.</text>
</comment>
<dbReference type="Gene3D" id="2.70.98.10">
    <property type="match status" value="1"/>
</dbReference>
<evidence type="ECO:0000256" key="3">
    <source>
        <dbReference type="ARBA" id="ARBA00005028"/>
    </source>
</evidence>
<dbReference type="EMBL" id="WUAV01000005">
    <property type="protein sequence ID" value="KAF1754338.1"/>
    <property type="molecule type" value="Genomic_DNA"/>
</dbReference>
<dbReference type="CTD" id="9808883"/>
<evidence type="ECO:0000313" key="12">
    <source>
        <dbReference type="EMBL" id="KAF1754338.1"/>
    </source>
</evidence>
<dbReference type="InterPro" id="IPR047215">
    <property type="entry name" value="Galactose_mutarotase-like"/>
</dbReference>
<name>A0A6A5GGI7_CAERE</name>
<evidence type="ECO:0000256" key="5">
    <source>
        <dbReference type="ARBA" id="ARBA00023235"/>
    </source>
</evidence>
<gene>
    <name evidence="12" type="ORF">GCK72_020898</name>
</gene>
<dbReference type="UniPathway" id="UPA00242"/>
<comment type="pathway">
    <text evidence="3 8">Carbohydrate metabolism; hexose metabolism.</text>
</comment>
<dbReference type="InterPro" id="IPR008183">
    <property type="entry name" value="Aldose_1/G6P_1-epimerase"/>
</dbReference>
<accession>A0A6A5GGI7</accession>
<dbReference type="KEGG" id="crq:GCK72_020898"/>
<sequence>MASGFIEIANKQGLSATLLPFGATLAKLTFPDKEGKNQDLVLGFDTIDEFEADTASIGKTVGRVANRIRNSKLTFDGKEYSMTPNNGPHYLHGGPNGLGYRKWEVVRHAPQSVSFSVRANEQEDGLPGDAKIDVTYTVNDRNQLIIEHHATCETAGLLALTNHAYWNLDGSENVSEHFLEMSSEEYVEVDDTFCPTGAIRPVNKTRFDFRAGGKQLKESGGAPGELLDLDNDLVITKKDPPVTPTSSHLRFWSQKSGIEMSITTSYPVIHLYASKFLECRGKNGEHYKPNKALAIEPQFHSAAPNFDNFPDVSLRPGQHYCQEIVYTFSRVN</sequence>
<dbReference type="PIRSF" id="PIRSF005096">
    <property type="entry name" value="GALM"/>
    <property type="match status" value="1"/>
</dbReference>
<comment type="caution">
    <text evidence="12">The sequence shown here is derived from an EMBL/GenBank/DDBJ whole genome shotgun (WGS) entry which is preliminary data.</text>
</comment>
<evidence type="ECO:0000256" key="6">
    <source>
        <dbReference type="ARBA" id="ARBA00023277"/>
    </source>
</evidence>
<dbReference type="UniPathway" id="UPA00214"/>
<dbReference type="CDD" id="cd09019">
    <property type="entry name" value="galactose_mutarotase_like"/>
    <property type="match status" value="1"/>
</dbReference>
<evidence type="ECO:0000256" key="1">
    <source>
        <dbReference type="ARBA" id="ARBA00001712"/>
    </source>
</evidence>
<dbReference type="GO" id="GO:0004034">
    <property type="term" value="F:aldose 1-epimerase activity"/>
    <property type="evidence" value="ECO:0007669"/>
    <property type="project" value="UniProtKB-EC"/>
</dbReference>